<protein>
    <submittedName>
        <fullName evidence="1">Phage-related protein</fullName>
    </submittedName>
</protein>
<dbReference type="InterPro" id="IPR009241">
    <property type="entry name" value="HigB-like"/>
</dbReference>
<sequence>MIRDVKFYKTADGYCPVQEFIDSLSGKAAQKVTWTLSLLEELETLPSTYFKKLVNTDGIWEVRVSLGSNIYRIFCFFAGNSVAVLTHGLVKKTQKTPPGEIDRAETYKQEYLSRRK</sequence>
<dbReference type="EMBL" id="VLLN01000006">
    <property type="protein sequence ID" value="TWJ19913.1"/>
    <property type="molecule type" value="Genomic_DNA"/>
</dbReference>
<accession>A0A562VPV4</accession>
<name>A0A562VPV4_9BACT</name>
<organism evidence="1 2">
    <name type="scientific">Geobacter argillaceus</name>
    <dbReference type="NCBI Taxonomy" id="345631"/>
    <lineage>
        <taxon>Bacteria</taxon>
        <taxon>Pseudomonadati</taxon>
        <taxon>Thermodesulfobacteriota</taxon>
        <taxon>Desulfuromonadia</taxon>
        <taxon>Geobacterales</taxon>
        <taxon>Geobacteraceae</taxon>
        <taxon>Geobacter</taxon>
    </lineage>
</organism>
<dbReference type="Proteomes" id="UP000319449">
    <property type="component" value="Unassembled WGS sequence"/>
</dbReference>
<proteinExistence type="predicted"/>
<dbReference type="AlphaFoldDB" id="A0A562VPV4"/>
<keyword evidence="2" id="KW-1185">Reference proteome</keyword>
<reference evidence="1 2" key="1">
    <citation type="submission" date="2019-07" db="EMBL/GenBank/DDBJ databases">
        <title>Genomic Encyclopedia of Archaeal and Bacterial Type Strains, Phase II (KMG-II): from individual species to whole genera.</title>
        <authorList>
            <person name="Goeker M."/>
        </authorList>
    </citation>
    <scope>NUCLEOTIDE SEQUENCE [LARGE SCALE GENOMIC DNA]</scope>
    <source>
        <strain evidence="1 2">ATCC BAA-1139</strain>
    </source>
</reference>
<evidence type="ECO:0000313" key="2">
    <source>
        <dbReference type="Proteomes" id="UP000319449"/>
    </source>
</evidence>
<dbReference type="Pfam" id="PF05973">
    <property type="entry name" value="Gp49"/>
    <property type="match status" value="1"/>
</dbReference>
<evidence type="ECO:0000313" key="1">
    <source>
        <dbReference type="EMBL" id="TWJ19913.1"/>
    </source>
</evidence>
<comment type="caution">
    <text evidence="1">The sequence shown here is derived from an EMBL/GenBank/DDBJ whole genome shotgun (WGS) entry which is preliminary data.</text>
</comment>
<gene>
    <name evidence="1" type="ORF">JN12_01404</name>
</gene>